<dbReference type="AlphaFoldDB" id="A0A926NKE7"/>
<dbReference type="PANTHER" id="PTHR38011">
    <property type="entry name" value="DIHYDROFOLATE REDUCTASE FAMILY PROTEIN (AFU_ORTHOLOGUE AFUA_8G06820)"/>
    <property type="match status" value="1"/>
</dbReference>
<dbReference type="RefSeq" id="WP_191163413.1">
    <property type="nucleotide sequence ID" value="NZ_JACWMX010000004.1"/>
</dbReference>
<sequence length="182" mass="20289">MRKIILNLAVSLDGFIEGPNGEYDWCFNDQDYGMGEFLESVDAIFIGRKSYDMVSADTSMFPVEKVYVFSDSLTDESHNANVELVTSAHFDEVVERVMNADGKNIWLFGGAQLVTALLNKGLVNTLILSIHPIILGAGKQLFKDIADRVELILTDQQSFPTGLLQVTYTLKPKFDMAMLDLL</sequence>
<organism evidence="2 3">
    <name type="scientific">Mucilaginibacter glaciei</name>
    <dbReference type="NCBI Taxonomy" id="2772109"/>
    <lineage>
        <taxon>Bacteria</taxon>
        <taxon>Pseudomonadati</taxon>
        <taxon>Bacteroidota</taxon>
        <taxon>Sphingobacteriia</taxon>
        <taxon>Sphingobacteriales</taxon>
        <taxon>Sphingobacteriaceae</taxon>
        <taxon>Mucilaginibacter</taxon>
    </lineage>
</organism>
<feature type="domain" description="Bacterial bifunctional deaminase-reductase C-terminal" evidence="1">
    <location>
        <begin position="2"/>
        <end position="163"/>
    </location>
</feature>
<evidence type="ECO:0000313" key="3">
    <source>
        <dbReference type="Proteomes" id="UP000619078"/>
    </source>
</evidence>
<dbReference type="InterPro" id="IPR050765">
    <property type="entry name" value="Riboflavin_Biosynth_HTPR"/>
</dbReference>
<dbReference type="GO" id="GO:0009231">
    <property type="term" value="P:riboflavin biosynthetic process"/>
    <property type="evidence" value="ECO:0007669"/>
    <property type="project" value="InterPro"/>
</dbReference>
<dbReference type="GO" id="GO:0008703">
    <property type="term" value="F:5-amino-6-(5-phosphoribosylamino)uracil reductase activity"/>
    <property type="evidence" value="ECO:0007669"/>
    <property type="project" value="InterPro"/>
</dbReference>
<dbReference type="Proteomes" id="UP000619078">
    <property type="component" value="Unassembled WGS sequence"/>
</dbReference>
<gene>
    <name evidence="2" type="ORF">IDJ76_11255</name>
</gene>
<accession>A0A926NKE7</accession>
<evidence type="ECO:0000313" key="2">
    <source>
        <dbReference type="EMBL" id="MBD1393674.1"/>
    </source>
</evidence>
<evidence type="ECO:0000259" key="1">
    <source>
        <dbReference type="Pfam" id="PF01872"/>
    </source>
</evidence>
<protein>
    <submittedName>
        <fullName evidence="2">Dihydrofolate reductase</fullName>
    </submittedName>
</protein>
<dbReference type="Gene3D" id="3.40.430.10">
    <property type="entry name" value="Dihydrofolate Reductase, subunit A"/>
    <property type="match status" value="1"/>
</dbReference>
<reference evidence="2" key="1">
    <citation type="submission" date="2020-09" db="EMBL/GenBank/DDBJ databases">
        <title>Novel species of Mucilaginibacter isolated from a glacier on the Tibetan Plateau.</title>
        <authorList>
            <person name="Liu Q."/>
            <person name="Xin Y.-H."/>
        </authorList>
    </citation>
    <scope>NUCLEOTIDE SEQUENCE</scope>
    <source>
        <strain evidence="2">ZB1P21</strain>
    </source>
</reference>
<dbReference type="InterPro" id="IPR002734">
    <property type="entry name" value="RibDG_C"/>
</dbReference>
<dbReference type="PANTHER" id="PTHR38011:SF11">
    <property type="entry name" value="2,5-DIAMINO-6-RIBOSYLAMINO-4(3H)-PYRIMIDINONE 5'-PHOSPHATE REDUCTASE"/>
    <property type="match status" value="1"/>
</dbReference>
<dbReference type="InterPro" id="IPR024072">
    <property type="entry name" value="DHFR-like_dom_sf"/>
</dbReference>
<name>A0A926NKE7_9SPHI</name>
<comment type="caution">
    <text evidence="2">The sequence shown here is derived from an EMBL/GenBank/DDBJ whole genome shotgun (WGS) entry which is preliminary data.</text>
</comment>
<proteinExistence type="predicted"/>
<dbReference type="EMBL" id="JACWMX010000004">
    <property type="protein sequence ID" value="MBD1393674.1"/>
    <property type="molecule type" value="Genomic_DNA"/>
</dbReference>
<dbReference type="Pfam" id="PF01872">
    <property type="entry name" value="RibD_C"/>
    <property type="match status" value="1"/>
</dbReference>
<keyword evidence="3" id="KW-1185">Reference proteome</keyword>
<dbReference type="SUPFAM" id="SSF53597">
    <property type="entry name" value="Dihydrofolate reductase-like"/>
    <property type="match status" value="1"/>
</dbReference>